<feature type="transmembrane region" description="Helical" evidence="15">
    <location>
        <begin position="6"/>
        <end position="23"/>
    </location>
</feature>
<dbReference type="Gene3D" id="1.20.1730.10">
    <property type="entry name" value="Sodium/glucose cotransporter"/>
    <property type="match status" value="1"/>
</dbReference>
<dbReference type="GO" id="GO:0015293">
    <property type="term" value="F:symporter activity"/>
    <property type="evidence" value="ECO:0007669"/>
    <property type="project" value="UniProtKB-KW"/>
</dbReference>
<gene>
    <name evidence="16" type="ORF">SAMN04490220_1584</name>
</gene>
<dbReference type="RefSeq" id="WP_240319683.1">
    <property type="nucleotide sequence ID" value="NZ_FNTL01000004.1"/>
</dbReference>
<feature type="transmembrane region" description="Helical" evidence="15">
    <location>
        <begin position="73"/>
        <end position="92"/>
    </location>
</feature>
<feature type="transmembrane region" description="Helical" evidence="15">
    <location>
        <begin position="278"/>
        <end position="300"/>
    </location>
</feature>
<feature type="transmembrane region" description="Helical" evidence="15">
    <location>
        <begin position="363"/>
        <end position="383"/>
    </location>
</feature>
<dbReference type="PROSITE" id="PS50283">
    <property type="entry name" value="NA_SOLUT_SYMP_3"/>
    <property type="match status" value="1"/>
</dbReference>
<comment type="subcellular location">
    <subcellularLocation>
        <location evidence="1">Cell membrane</location>
        <topology evidence="1">Multi-pass membrane protein</topology>
    </subcellularLocation>
</comment>
<evidence type="ECO:0000256" key="10">
    <source>
        <dbReference type="ARBA" id="ARBA00023136"/>
    </source>
</evidence>
<feature type="transmembrane region" description="Helical" evidence="15">
    <location>
        <begin position="445"/>
        <end position="469"/>
    </location>
</feature>
<evidence type="ECO:0000256" key="4">
    <source>
        <dbReference type="ARBA" id="ARBA00022475"/>
    </source>
</evidence>
<evidence type="ECO:0000256" key="12">
    <source>
        <dbReference type="ARBA" id="ARBA00033708"/>
    </source>
</evidence>
<dbReference type="InterPro" id="IPR001734">
    <property type="entry name" value="Na/solute_symporter"/>
</dbReference>
<dbReference type="EMBL" id="FNTL01000004">
    <property type="protein sequence ID" value="SEC41641.1"/>
    <property type="molecule type" value="Genomic_DNA"/>
</dbReference>
<evidence type="ECO:0000256" key="8">
    <source>
        <dbReference type="ARBA" id="ARBA00023053"/>
    </source>
</evidence>
<dbReference type="AlphaFoldDB" id="A0A1H4SCQ7"/>
<feature type="transmembrane region" description="Helical" evidence="15">
    <location>
        <begin position="420"/>
        <end position="439"/>
    </location>
</feature>
<feature type="transmembrane region" description="Helical" evidence="15">
    <location>
        <begin position="149"/>
        <end position="170"/>
    </location>
</feature>
<feature type="transmembrane region" description="Helical" evidence="15">
    <location>
        <begin position="306"/>
        <end position="329"/>
    </location>
</feature>
<dbReference type="GO" id="GO:0005886">
    <property type="term" value="C:plasma membrane"/>
    <property type="evidence" value="ECO:0007669"/>
    <property type="project" value="UniProtKB-SubCell"/>
</dbReference>
<dbReference type="PANTHER" id="PTHR48086:SF3">
    <property type="entry name" value="SODIUM_PROLINE SYMPORTER"/>
    <property type="match status" value="1"/>
</dbReference>
<protein>
    <submittedName>
        <fullName evidence="16">Solute:Na+ symporter, SSS family</fullName>
    </submittedName>
</protein>
<sequence>MNMLIGYGGIAVFFVVVVTALELTKRKDATFSEYATAGRSFGSFFGTMAFLNTWLPGTMFISFAGLAASAGVIGFYSMIYSLLAVVLMFFLAKPVHDWGKRYDLRSQADLLGARYNSRAVRVVAAVIGIAASFPWIVLGMQSLALVFKYLSFGHVGANAAVLIGIVVIGLRQIWTVRFGMRGVIISDMVQGIAAYFIGTLIVLGLLTWLVSNGHGFDNVAADHFELPGPGSSLGPLYLLSLILTGALGGWCWPDIFVRLFTARSVATIKRSAVQAAPVLLIFGAALTLMAIAASSVPGVAEAPDDVWFITAGVGGVVLITVAGICVVAATMGNVGANLQALGTQTANDIVGVARGVRVTDPRIGRITVGVLTLLAALGAFVTAGTSSGLITLALISYQGICQLAPTLFLGIFWRRGTATAAVSAMTSGFVTAGVLQLVYPISIPWLGGLTSGVAALLVNAAVYVALTYAAPMTTAERRRVDLLFDRLHASDADPDPQTHPDRAVDLNSHTPPISTRT</sequence>
<keyword evidence="4" id="KW-1003">Cell membrane</keyword>
<accession>A0A1H4SCQ7</accession>
<dbReference type="Pfam" id="PF00474">
    <property type="entry name" value="SSF"/>
    <property type="match status" value="1"/>
</dbReference>
<keyword evidence="3" id="KW-0813">Transport</keyword>
<evidence type="ECO:0000256" key="3">
    <source>
        <dbReference type="ARBA" id="ARBA00022448"/>
    </source>
</evidence>
<evidence type="ECO:0000256" key="13">
    <source>
        <dbReference type="RuleBase" id="RU362091"/>
    </source>
</evidence>
<evidence type="ECO:0000256" key="7">
    <source>
        <dbReference type="ARBA" id="ARBA00022989"/>
    </source>
</evidence>
<dbReference type="GO" id="GO:0006814">
    <property type="term" value="P:sodium ion transport"/>
    <property type="evidence" value="ECO:0007669"/>
    <property type="project" value="UniProtKB-KW"/>
</dbReference>
<evidence type="ECO:0000256" key="5">
    <source>
        <dbReference type="ARBA" id="ARBA00022692"/>
    </source>
</evidence>
<keyword evidence="8" id="KW-0915">Sodium</keyword>
<dbReference type="InterPro" id="IPR038377">
    <property type="entry name" value="Na/Glc_symporter_sf"/>
</dbReference>
<dbReference type="Proteomes" id="UP000183407">
    <property type="component" value="Unassembled WGS sequence"/>
</dbReference>
<evidence type="ECO:0000256" key="1">
    <source>
        <dbReference type="ARBA" id="ARBA00004651"/>
    </source>
</evidence>
<evidence type="ECO:0000313" key="17">
    <source>
        <dbReference type="Proteomes" id="UP000183407"/>
    </source>
</evidence>
<feature type="compositionally biased region" description="Basic and acidic residues" evidence="14">
    <location>
        <begin position="491"/>
        <end position="504"/>
    </location>
</feature>
<dbReference type="PANTHER" id="PTHR48086">
    <property type="entry name" value="SODIUM/PROLINE SYMPORTER-RELATED"/>
    <property type="match status" value="1"/>
</dbReference>
<evidence type="ECO:0000256" key="2">
    <source>
        <dbReference type="ARBA" id="ARBA00006434"/>
    </source>
</evidence>
<feature type="transmembrane region" description="Helical" evidence="15">
    <location>
        <begin position="119"/>
        <end position="137"/>
    </location>
</feature>
<proteinExistence type="inferred from homology"/>
<keyword evidence="9" id="KW-0406">Ion transport</keyword>
<comment type="catalytic activity">
    <reaction evidence="12">
        <text>L-proline(in) + Na(+)(in) = L-proline(out) + Na(+)(out)</text>
        <dbReference type="Rhea" id="RHEA:28967"/>
        <dbReference type="ChEBI" id="CHEBI:29101"/>
        <dbReference type="ChEBI" id="CHEBI:60039"/>
    </reaction>
</comment>
<keyword evidence="10 15" id="KW-0472">Membrane</keyword>
<evidence type="ECO:0000256" key="15">
    <source>
        <dbReference type="SAM" id="Phobius"/>
    </source>
</evidence>
<reference evidence="17" key="1">
    <citation type="submission" date="2016-10" db="EMBL/GenBank/DDBJ databases">
        <authorList>
            <person name="Varghese N."/>
        </authorList>
    </citation>
    <scope>NUCLEOTIDE SEQUENCE [LARGE SCALE GENOMIC DNA]</scope>
    <source>
        <strain evidence="17">DSM 44719</strain>
    </source>
</reference>
<dbReference type="InterPro" id="IPR050277">
    <property type="entry name" value="Sodium:Solute_Symporter"/>
</dbReference>
<keyword evidence="7 15" id="KW-1133">Transmembrane helix</keyword>
<dbReference type="CDD" id="cd10322">
    <property type="entry name" value="SLC5sbd"/>
    <property type="match status" value="1"/>
</dbReference>
<name>A0A1H4SCQ7_RHOJO</name>
<keyword evidence="5 15" id="KW-0812">Transmembrane</keyword>
<keyword evidence="11" id="KW-0739">Sodium transport</keyword>
<keyword evidence="6" id="KW-0769">Symport</keyword>
<evidence type="ECO:0000313" key="16">
    <source>
        <dbReference type="EMBL" id="SEC41641.1"/>
    </source>
</evidence>
<evidence type="ECO:0000256" key="11">
    <source>
        <dbReference type="ARBA" id="ARBA00023201"/>
    </source>
</evidence>
<feature type="transmembrane region" description="Helical" evidence="15">
    <location>
        <begin position="44"/>
        <end position="67"/>
    </location>
</feature>
<comment type="similarity">
    <text evidence="2 13">Belongs to the sodium:solute symporter (SSF) (TC 2.A.21) family.</text>
</comment>
<evidence type="ECO:0000256" key="9">
    <source>
        <dbReference type="ARBA" id="ARBA00023065"/>
    </source>
</evidence>
<evidence type="ECO:0000256" key="14">
    <source>
        <dbReference type="SAM" id="MobiDB-lite"/>
    </source>
</evidence>
<feature type="transmembrane region" description="Helical" evidence="15">
    <location>
        <begin position="191"/>
        <end position="210"/>
    </location>
</feature>
<evidence type="ECO:0000256" key="6">
    <source>
        <dbReference type="ARBA" id="ARBA00022847"/>
    </source>
</evidence>
<feature type="region of interest" description="Disordered" evidence="14">
    <location>
        <begin position="491"/>
        <end position="517"/>
    </location>
</feature>
<organism evidence="16 17">
    <name type="scientific">Rhodococcus jostii</name>
    <dbReference type="NCBI Taxonomy" id="132919"/>
    <lineage>
        <taxon>Bacteria</taxon>
        <taxon>Bacillati</taxon>
        <taxon>Actinomycetota</taxon>
        <taxon>Actinomycetes</taxon>
        <taxon>Mycobacteriales</taxon>
        <taxon>Nocardiaceae</taxon>
        <taxon>Rhodococcus</taxon>
    </lineage>
</organism>
<feature type="transmembrane region" description="Helical" evidence="15">
    <location>
        <begin position="389"/>
        <end position="413"/>
    </location>
</feature>
<feature type="transmembrane region" description="Helical" evidence="15">
    <location>
        <begin position="236"/>
        <end position="257"/>
    </location>
</feature>
<feature type="compositionally biased region" description="Polar residues" evidence="14">
    <location>
        <begin position="507"/>
        <end position="517"/>
    </location>
</feature>